<sequence length="151" mass="16922">MVSNLKDIQYFPKVFCYFHSNYVCNVAIALNVKHFFIFRAEASLKPLLKEVEEDSTDDSPKRSKLSVGDTLEFNAPRIQIHKISSPETCTHEVAVPPDIEYKPIIKDCGFPAKTFPFTLDAFQQQAIICIDNNQSVLLSAHTSAGKTVVAE</sequence>
<gene>
    <name evidence="5" type="ORF">SCUD_LOCUS21607</name>
</gene>
<dbReference type="GO" id="GO:0004386">
    <property type="term" value="F:helicase activity"/>
    <property type="evidence" value="ECO:0007669"/>
    <property type="project" value="UniProtKB-KW"/>
</dbReference>
<evidence type="ECO:0000256" key="2">
    <source>
        <dbReference type="ARBA" id="ARBA00022801"/>
    </source>
</evidence>
<evidence type="ECO:0000256" key="4">
    <source>
        <dbReference type="ARBA" id="ARBA00022840"/>
    </source>
</evidence>
<evidence type="ECO:0008006" key="7">
    <source>
        <dbReference type="Google" id="ProtNLM"/>
    </source>
</evidence>
<evidence type="ECO:0000256" key="3">
    <source>
        <dbReference type="ARBA" id="ARBA00022806"/>
    </source>
</evidence>
<dbReference type="EMBL" id="UZAK01046907">
    <property type="protein sequence ID" value="VDP75927.1"/>
    <property type="molecule type" value="Genomic_DNA"/>
</dbReference>
<protein>
    <recommendedName>
        <fullName evidence="7">DEAD/DEAH box helicase domain-containing protein</fullName>
    </recommendedName>
</protein>
<dbReference type="SUPFAM" id="SSF52540">
    <property type="entry name" value="P-loop containing nucleoside triphosphate hydrolases"/>
    <property type="match status" value="1"/>
</dbReference>
<proteinExistence type="predicted"/>
<evidence type="ECO:0000256" key="1">
    <source>
        <dbReference type="ARBA" id="ARBA00022741"/>
    </source>
</evidence>
<organism evidence="5 6">
    <name type="scientific">Schistosoma curassoni</name>
    <dbReference type="NCBI Taxonomy" id="6186"/>
    <lineage>
        <taxon>Eukaryota</taxon>
        <taxon>Metazoa</taxon>
        <taxon>Spiralia</taxon>
        <taxon>Lophotrochozoa</taxon>
        <taxon>Platyhelminthes</taxon>
        <taxon>Trematoda</taxon>
        <taxon>Digenea</taxon>
        <taxon>Strigeidida</taxon>
        <taxon>Schistosomatoidea</taxon>
        <taxon>Schistosomatidae</taxon>
        <taxon>Schistosoma</taxon>
    </lineage>
</organism>
<dbReference type="AlphaFoldDB" id="A0A3P8FI38"/>
<dbReference type="GO" id="GO:0016787">
    <property type="term" value="F:hydrolase activity"/>
    <property type="evidence" value="ECO:0007669"/>
    <property type="project" value="UniProtKB-KW"/>
</dbReference>
<keyword evidence="3" id="KW-0347">Helicase</keyword>
<dbReference type="GO" id="GO:0005524">
    <property type="term" value="F:ATP binding"/>
    <property type="evidence" value="ECO:0007669"/>
    <property type="project" value="UniProtKB-KW"/>
</dbReference>
<dbReference type="Proteomes" id="UP000279833">
    <property type="component" value="Unassembled WGS sequence"/>
</dbReference>
<name>A0A3P8FI38_9TREM</name>
<dbReference type="GO" id="GO:0005634">
    <property type="term" value="C:nucleus"/>
    <property type="evidence" value="ECO:0007669"/>
    <property type="project" value="TreeGrafter"/>
</dbReference>
<keyword evidence="4" id="KW-0067">ATP-binding</keyword>
<dbReference type="PANTHER" id="PTHR12131">
    <property type="entry name" value="ATP-DEPENDENT RNA AND DNA HELICASE"/>
    <property type="match status" value="1"/>
</dbReference>
<accession>A0A3P8FI38</accession>
<dbReference type="GO" id="GO:0000460">
    <property type="term" value="P:maturation of 5.8S rRNA"/>
    <property type="evidence" value="ECO:0007669"/>
    <property type="project" value="TreeGrafter"/>
</dbReference>
<keyword evidence="1" id="KW-0547">Nucleotide-binding</keyword>
<dbReference type="Gene3D" id="3.40.50.300">
    <property type="entry name" value="P-loop containing nucleotide triphosphate hydrolases"/>
    <property type="match status" value="1"/>
</dbReference>
<keyword evidence="6" id="KW-1185">Reference proteome</keyword>
<dbReference type="InterPro" id="IPR027417">
    <property type="entry name" value="P-loop_NTPase"/>
</dbReference>
<evidence type="ECO:0000313" key="5">
    <source>
        <dbReference type="EMBL" id="VDP75927.1"/>
    </source>
</evidence>
<evidence type="ECO:0000313" key="6">
    <source>
        <dbReference type="Proteomes" id="UP000279833"/>
    </source>
</evidence>
<reference evidence="5 6" key="1">
    <citation type="submission" date="2018-11" db="EMBL/GenBank/DDBJ databases">
        <authorList>
            <consortium name="Pathogen Informatics"/>
        </authorList>
    </citation>
    <scope>NUCLEOTIDE SEQUENCE [LARGE SCALE GENOMIC DNA]</scope>
    <source>
        <strain>Dakar</strain>
        <strain evidence="6">Senegal</strain>
    </source>
</reference>
<keyword evidence="2" id="KW-0378">Hydrolase</keyword>
<dbReference type="PANTHER" id="PTHR12131:SF7">
    <property type="entry name" value="EXOSOME RNA HELICASE MTR4"/>
    <property type="match status" value="1"/>
</dbReference>
<dbReference type="InterPro" id="IPR050699">
    <property type="entry name" value="RNA-DNA_Helicase"/>
</dbReference>